<keyword evidence="4" id="KW-1185">Reference proteome</keyword>
<evidence type="ECO:0000313" key="3">
    <source>
        <dbReference type="EMBL" id="MDM8562820.1"/>
    </source>
</evidence>
<evidence type="ECO:0000256" key="1">
    <source>
        <dbReference type="SAM" id="Coils"/>
    </source>
</evidence>
<dbReference type="EMBL" id="JAUCGM010000303">
    <property type="protein sequence ID" value="MDM8562820.1"/>
    <property type="molecule type" value="Genomic_DNA"/>
</dbReference>
<organism evidence="3 4">
    <name type="scientific">Candidatus Marithioploca araucensis</name>
    <dbReference type="NCBI Taxonomy" id="70273"/>
    <lineage>
        <taxon>Bacteria</taxon>
        <taxon>Pseudomonadati</taxon>
        <taxon>Pseudomonadota</taxon>
        <taxon>Gammaproteobacteria</taxon>
        <taxon>Thiotrichales</taxon>
        <taxon>Thiotrichaceae</taxon>
        <taxon>Candidatus Marithioploca</taxon>
    </lineage>
</organism>
<reference evidence="3" key="1">
    <citation type="submission" date="2023-06" db="EMBL/GenBank/DDBJ databases">
        <title>Uncultivated large filamentous bacteria from sulfidic sediments reveal new species and different genomic features in energy metabolism and defense.</title>
        <authorList>
            <person name="Fonseca A."/>
        </authorList>
    </citation>
    <scope>NUCLEOTIDE SEQUENCE</scope>
    <source>
        <strain evidence="3">HSG4</strain>
    </source>
</reference>
<dbReference type="Gene3D" id="3.30.870.10">
    <property type="entry name" value="Endonuclease Chain A"/>
    <property type="match status" value="1"/>
</dbReference>
<sequence>MNLENAEPMVADESEKLAKQRPEDIARRYDNRAGYDFVSWRKVGLPVYKITVHALIQLHKSIPPIEEFVLRTIKAGFSSEQEIGGLLGLEFVLVREAIINLRTSEDIDLIAPDPSSKQVWKLTLKGERTLRSLKIVVPQKRTFTIHFDGLLWHPHWYGQHLESSLLKPRELKQGMIEISPCQTNQIELSDLNLIEVDRLLEKIESESRRKVKREQDLLALKAIDRRERFYQPALALIYKAKEGGEPQVAFIIDGILSEKHETAFAHSNGVKKHRIFESLRVSDSRHLVERELGTDVKQSLDKSETLKTEVTSVQTQIENVQKNIEQVQTDEEKVALKQKIVGLQRKIAELKKQQSSVPIRWLEVYEHRPLLEKVLNDSKERLLIISPWIRASATNSNLIRQIEKLLKANVKVFIGYGLGEEDEKSEYDAKTEEKIQKLARRYNNFYLKRLGDTHAKILISDKKLAVVTSFNWLSFKGDPNREFRDERGTLISEPQKIDELFDSYMKRFNEPAG</sequence>
<gene>
    <name evidence="3" type="ORF">QUF54_05640</name>
</gene>
<accession>A0ABT7VTC5</accession>
<feature type="domain" description="Phospholipase D-like" evidence="2">
    <location>
        <begin position="373"/>
        <end position="474"/>
    </location>
</feature>
<dbReference type="Pfam" id="PF13091">
    <property type="entry name" value="PLDc_2"/>
    <property type="match status" value="1"/>
</dbReference>
<proteinExistence type="predicted"/>
<name>A0ABT7VTC5_9GAMM</name>
<evidence type="ECO:0000259" key="2">
    <source>
        <dbReference type="Pfam" id="PF13091"/>
    </source>
</evidence>
<feature type="coiled-coil region" evidence="1">
    <location>
        <begin position="303"/>
        <end position="353"/>
    </location>
</feature>
<evidence type="ECO:0000313" key="4">
    <source>
        <dbReference type="Proteomes" id="UP001171945"/>
    </source>
</evidence>
<dbReference type="InterPro" id="IPR025202">
    <property type="entry name" value="PLD-like_dom"/>
</dbReference>
<protein>
    <submittedName>
        <fullName evidence="3">Phospholipase D-like domain-containing protein</fullName>
    </submittedName>
</protein>
<comment type="caution">
    <text evidence="3">The sequence shown here is derived from an EMBL/GenBank/DDBJ whole genome shotgun (WGS) entry which is preliminary data.</text>
</comment>
<dbReference type="Proteomes" id="UP001171945">
    <property type="component" value="Unassembled WGS sequence"/>
</dbReference>
<dbReference type="SUPFAM" id="SSF56024">
    <property type="entry name" value="Phospholipase D/nuclease"/>
    <property type="match status" value="1"/>
</dbReference>
<keyword evidence="1" id="KW-0175">Coiled coil</keyword>